<evidence type="ECO:0000313" key="2">
    <source>
        <dbReference type="Proteomes" id="UP000009135"/>
    </source>
</evidence>
<keyword evidence="2" id="KW-1185">Reference proteome</keyword>
<dbReference type="HOGENOM" id="CLU_096783_0_0_14"/>
<protein>
    <submittedName>
        <fullName evidence="1">Uncharacterized protein</fullName>
    </submittedName>
</protein>
<dbReference type="STRING" id="1111676.MHC_03280"/>
<dbReference type="Proteomes" id="UP000009135">
    <property type="component" value="Chromosome"/>
</dbReference>
<gene>
    <name evidence="1" type="ordered locus">MHC_03280</name>
</gene>
<dbReference type="EMBL" id="CP003199">
    <property type="protein sequence ID" value="AEW45516.1"/>
    <property type="molecule type" value="Genomic_DNA"/>
</dbReference>
<sequence length="206" mass="23145">MNKLILASTGTVAASGLGIGSYVLFFKNSETISNKYKSALLGDSSNLWDKKWEKLKSSNSEIFHETLKRAKEKATSDPTVSKSLHKQGCKEIYSSPLKNSKYLKDLKNYCSKNVSDVVTEGNWINEDYNSSTKWDTSLKALKNNKQSKLPKYLEDLVGNLPNTGDTFQAQDRQLLKHWCDMAQNEIVTDDLQSLISNAKLYCLSNS</sequence>
<accession>H6N794</accession>
<name>H6N794_MYCHN</name>
<organism evidence="1 2">
    <name type="scientific">Mycoplasma haemocanis (strain Illinois)</name>
    <dbReference type="NCBI Taxonomy" id="1111676"/>
    <lineage>
        <taxon>Bacteria</taxon>
        <taxon>Bacillati</taxon>
        <taxon>Mycoplasmatota</taxon>
        <taxon>Mollicutes</taxon>
        <taxon>Mycoplasmataceae</taxon>
        <taxon>Mycoplasma</taxon>
    </lineage>
</organism>
<reference evidence="1 2" key="1">
    <citation type="journal article" date="2012" name="J. Bacteriol.">
        <title>Complete genome sequence of Mycoplasma haemocanis strain Illinois.</title>
        <authorList>
            <person name="do Nascimento N.C."/>
            <person name="Guimaraes A.M."/>
            <person name="Santos A.P."/>
            <person name="Sanmiguel P.J."/>
            <person name="Messick J.B."/>
        </authorList>
    </citation>
    <scope>NUCLEOTIDE SEQUENCE [LARGE SCALE GENOMIC DNA]</scope>
    <source>
        <strain evidence="1 2">Illinois</strain>
    </source>
</reference>
<dbReference type="AlphaFoldDB" id="H6N794"/>
<dbReference type="KEGG" id="mhe:MHC_03280"/>
<evidence type="ECO:0000313" key="1">
    <source>
        <dbReference type="EMBL" id="AEW45516.1"/>
    </source>
</evidence>
<dbReference type="OrthoDB" id="402074at2"/>
<proteinExistence type="predicted"/>